<comment type="caution">
    <text evidence="1">The sequence shown here is derived from an EMBL/GenBank/DDBJ whole genome shotgun (WGS) entry which is preliminary data.</text>
</comment>
<gene>
    <name evidence="1" type="ORF">TCE0_039r12764</name>
</gene>
<accession>A0A6N4SL25</accession>
<evidence type="ECO:0000313" key="2">
    <source>
        <dbReference type="Proteomes" id="UP000053095"/>
    </source>
</evidence>
<organism evidence="1 2">
    <name type="scientific">Talaromyces pinophilus</name>
    <name type="common">Penicillium pinophilum</name>
    <dbReference type="NCBI Taxonomy" id="128442"/>
    <lineage>
        <taxon>Eukaryota</taxon>
        <taxon>Fungi</taxon>
        <taxon>Dikarya</taxon>
        <taxon>Ascomycota</taxon>
        <taxon>Pezizomycotina</taxon>
        <taxon>Eurotiomycetes</taxon>
        <taxon>Eurotiomycetidae</taxon>
        <taxon>Eurotiales</taxon>
        <taxon>Trichocomaceae</taxon>
        <taxon>Talaromyces</taxon>
        <taxon>Talaromyces sect. Talaromyces</taxon>
    </lineage>
</organism>
<keyword evidence="2" id="KW-1185">Reference proteome</keyword>
<evidence type="ECO:0000313" key="1">
    <source>
        <dbReference type="EMBL" id="GAM40423.1"/>
    </source>
</evidence>
<dbReference type="AlphaFoldDB" id="A0A6N4SL25"/>
<reference evidence="2" key="1">
    <citation type="journal article" date="2015" name="Genome Announc.">
        <title>Draft genome sequence of Talaromyces cellulolyticus strain Y-94, a source of lignocellulosic biomass-degrading enzymes.</title>
        <authorList>
            <person name="Fujii T."/>
            <person name="Koike H."/>
            <person name="Sawayama S."/>
            <person name="Yano S."/>
            <person name="Inoue H."/>
        </authorList>
    </citation>
    <scope>NUCLEOTIDE SEQUENCE [LARGE SCALE GENOMIC DNA]</scope>
    <source>
        <strain evidence="2">Y-94</strain>
    </source>
</reference>
<dbReference type="EMBL" id="DF933835">
    <property type="protein sequence ID" value="GAM40423.1"/>
    <property type="molecule type" value="Genomic_DNA"/>
</dbReference>
<proteinExistence type="predicted"/>
<name>A0A6N4SL25_TALPI</name>
<protein>
    <submittedName>
        <fullName evidence="1">Uncharacterized protein</fullName>
    </submittedName>
</protein>
<sequence length="136" mass="15746">MTAAIVKRILHRKQIQDAKARWEADKLISQHHIAEKAAWVAMCKRTAPGMDPLNPDYRSADSYVDNDGAQYYTQWTWDDVTKDHIRQLNKWTAHDRAEEDGARADYYGLLHECEGEAVGLESIRASIEELKEQFRD</sequence>
<dbReference type="Proteomes" id="UP000053095">
    <property type="component" value="Unassembled WGS sequence"/>
</dbReference>